<accession>A0A8J2U8Z6</accession>
<dbReference type="PANTHER" id="PTHR35174">
    <property type="entry name" value="BLL7171 PROTEIN-RELATED"/>
    <property type="match status" value="1"/>
</dbReference>
<gene>
    <name evidence="3" type="ORF">GCM10011511_07060</name>
</gene>
<feature type="domain" description="YCII-related" evidence="2">
    <location>
        <begin position="15"/>
        <end position="104"/>
    </location>
</feature>
<dbReference type="InterPro" id="IPR005545">
    <property type="entry name" value="YCII"/>
</dbReference>
<dbReference type="Pfam" id="PF03795">
    <property type="entry name" value="YCII"/>
    <property type="match status" value="1"/>
</dbReference>
<keyword evidence="4" id="KW-1185">Reference proteome</keyword>
<evidence type="ECO:0000313" key="4">
    <source>
        <dbReference type="Proteomes" id="UP000607559"/>
    </source>
</evidence>
<dbReference type="RefSeq" id="WP_188928611.1">
    <property type="nucleotide sequence ID" value="NZ_BMJC01000001.1"/>
</dbReference>
<dbReference type="Gene3D" id="3.30.70.1060">
    <property type="entry name" value="Dimeric alpha+beta barrel"/>
    <property type="match status" value="1"/>
</dbReference>
<protein>
    <recommendedName>
        <fullName evidence="2">YCII-related domain-containing protein</fullName>
    </recommendedName>
</protein>
<evidence type="ECO:0000313" key="3">
    <source>
        <dbReference type="EMBL" id="GGA86578.1"/>
    </source>
</evidence>
<organism evidence="3 4">
    <name type="scientific">Puia dinghuensis</name>
    <dbReference type="NCBI Taxonomy" id="1792502"/>
    <lineage>
        <taxon>Bacteria</taxon>
        <taxon>Pseudomonadati</taxon>
        <taxon>Bacteroidota</taxon>
        <taxon>Chitinophagia</taxon>
        <taxon>Chitinophagales</taxon>
        <taxon>Chitinophagaceae</taxon>
        <taxon>Puia</taxon>
    </lineage>
</organism>
<dbReference type="EMBL" id="BMJC01000001">
    <property type="protein sequence ID" value="GGA86578.1"/>
    <property type="molecule type" value="Genomic_DNA"/>
</dbReference>
<dbReference type="InterPro" id="IPR011008">
    <property type="entry name" value="Dimeric_a/b-barrel"/>
</dbReference>
<dbReference type="PANTHER" id="PTHR35174:SF3">
    <property type="entry name" value="BLL7171 PROTEIN"/>
    <property type="match status" value="1"/>
</dbReference>
<evidence type="ECO:0000259" key="2">
    <source>
        <dbReference type="Pfam" id="PF03795"/>
    </source>
</evidence>
<comment type="similarity">
    <text evidence="1">Belongs to the YciI family.</text>
</comment>
<dbReference type="AlphaFoldDB" id="A0A8J2U8Z6"/>
<sequence length="128" mass="14406">MEKFLFIIREDLSKLKQWNEEERYNAIREMDKWVKSLVEKGNYISGDALRISGCYVNKSQVLSDGPFIEAKEGISGIMFMEATDLQDATSLAQTCSFVQSGDMAIEVRPLMGVKDIRELGNEGRTTGS</sequence>
<proteinExistence type="inferred from homology"/>
<comment type="caution">
    <text evidence="3">The sequence shown here is derived from an EMBL/GenBank/DDBJ whole genome shotgun (WGS) entry which is preliminary data.</text>
</comment>
<dbReference type="SUPFAM" id="SSF54909">
    <property type="entry name" value="Dimeric alpha+beta barrel"/>
    <property type="match status" value="1"/>
</dbReference>
<reference evidence="3" key="1">
    <citation type="journal article" date="2014" name="Int. J. Syst. Evol. Microbiol.">
        <title>Complete genome sequence of Corynebacterium casei LMG S-19264T (=DSM 44701T), isolated from a smear-ripened cheese.</title>
        <authorList>
            <consortium name="US DOE Joint Genome Institute (JGI-PGF)"/>
            <person name="Walter F."/>
            <person name="Albersmeier A."/>
            <person name="Kalinowski J."/>
            <person name="Ruckert C."/>
        </authorList>
    </citation>
    <scope>NUCLEOTIDE SEQUENCE</scope>
    <source>
        <strain evidence="3">CGMCC 1.15448</strain>
    </source>
</reference>
<dbReference type="Proteomes" id="UP000607559">
    <property type="component" value="Unassembled WGS sequence"/>
</dbReference>
<name>A0A8J2U8Z6_9BACT</name>
<reference evidence="3" key="2">
    <citation type="submission" date="2020-09" db="EMBL/GenBank/DDBJ databases">
        <authorList>
            <person name="Sun Q."/>
            <person name="Zhou Y."/>
        </authorList>
    </citation>
    <scope>NUCLEOTIDE SEQUENCE</scope>
    <source>
        <strain evidence="3">CGMCC 1.15448</strain>
    </source>
</reference>
<evidence type="ECO:0000256" key="1">
    <source>
        <dbReference type="ARBA" id="ARBA00007689"/>
    </source>
</evidence>